<accession>A0A5D3D8Z2</accession>
<sequence>MLSLQIPNMRAGPKETLQDIFNFLGSVSFFEYQRISLAVRASNEITQEESDCSLLADFRLREQYQSVPDLLRFVFRSSIRDYLSLGFVACELPWLILMEAPISSRGWSKRGRSLSNQGLFAALPVTQMDMLSANGVEELASLFLEIICFVKFLPETLAVSFVPAR</sequence>
<dbReference type="EMBL" id="SSTD01006426">
    <property type="protein sequence ID" value="TYK20024.1"/>
    <property type="molecule type" value="Genomic_DNA"/>
</dbReference>
<dbReference type="AlphaFoldDB" id="A0A5D3D8Z2"/>
<dbReference type="Proteomes" id="UP000321947">
    <property type="component" value="Unassembled WGS sequence"/>
</dbReference>
<evidence type="ECO:0000313" key="3">
    <source>
        <dbReference type="Proteomes" id="UP000321393"/>
    </source>
</evidence>
<organism evidence="2 4">
    <name type="scientific">Cucumis melo var. makuwa</name>
    <name type="common">Oriental melon</name>
    <dbReference type="NCBI Taxonomy" id="1194695"/>
    <lineage>
        <taxon>Eukaryota</taxon>
        <taxon>Viridiplantae</taxon>
        <taxon>Streptophyta</taxon>
        <taxon>Embryophyta</taxon>
        <taxon>Tracheophyta</taxon>
        <taxon>Spermatophyta</taxon>
        <taxon>Magnoliopsida</taxon>
        <taxon>eudicotyledons</taxon>
        <taxon>Gunneridae</taxon>
        <taxon>Pentapetalae</taxon>
        <taxon>rosids</taxon>
        <taxon>fabids</taxon>
        <taxon>Cucurbitales</taxon>
        <taxon>Cucurbitaceae</taxon>
        <taxon>Benincaseae</taxon>
        <taxon>Cucumis</taxon>
    </lineage>
</organism>
<proteinExistence type="predicted"/>
<evidence type="ECO:0000313" key="2">
    <source>
        <dbReference type="EMBL" id="TYK20024.1"/>
    </source>
</evidence>
<evidence type="ECO:0000313" key="4">
    <source>
        <dbReference type="Proteomes" id="UP000321947"/>
    </source>
</evidence>
<dbReference type="EMBL" id="SSTE01001889">
    <property type="protein sequence ID" value="KAA0064566.1"/>
    <property type="molecule type" value="Genomic_DNA"/>
</dbReference>
<comment type="caution">
    <text evidence="2">The sequence shown here is derived from an EMBL/GenBank/DDBJ whole genome shotgun (WGS) entry which is preliminary data.</text>
</comment>
<dbReference type="Proteomes" id="UP000321393">
    <property type="component" value="Unassembled WGS sequence"/>
</dbReference>
<protein>
    <submittedName>
        <fullName evidence="2">Uncharacterized protein</fullName>
    </submittedName>
</protein>
<name>A0A5D3D8Z2_CUCMM</name>
<gene>
    <name evidence="2" type="ORF">E5676_scaffold134G001420</name>
    <name evidence="1" type="ORF">E6C27_scaffold255G002870</name>
</gene>
<reference evidence="3 4" key="1">
    <citation type="submission" date="2019-08" db="EMBL/GenBank/DDBJ databases">
        <title>Draft genome sequences of two oriental melons (Cucumis melo L. var makuwa).</title>
        <authorList>
            <person name="Kwon S.-Y."/>
        </authorList>
    </citation>
    <scope>NUCLEOTIDE SEQUENCE [LARGE SCALE GENOMIC DNA]</scope>
    <source>
        <strain evidence="4">cv. Chang Bougi</strain>
        <strain evidence="3">cv. SW 3</strain>
        <tissue evidence="2">Leaf</tissue>
    </source>
</reference>
<evidence type="ECO:0000313" key="1">
    <source>
        <dbReference type="EMBL" id="KAA0064566.1"/>
    </source>
</evidence>